<accession>A0A5C8NNF2</accession>
<keyword evidence="3" id="KW-1185">Reference proteome</keyword>
<feature type="domain" description="Glycosyltransferase 2-like" evidence="1">
    <location>
        <begin position="9"/>
        <end position="116"/>
    </location>
</feature>
<dbReference type="SUPFAM" id="SSF53448">
    <property type="entry name" value="Nucleotide-diphospho-sugar transferases"/>
    <property type="match status" value="1"/>
</dbReference>
<dbReference type="Proteomes" id="UP000321571">
    <property type="component" value="Unassembled WGS sequence"/>
</dbReference>
<evidence type="ECO:0000313" key="2">
    <source>
        <dbReference type="EMBL" id="TXL62321.1"/>
    </source>
</evidence>
<name>A0A5C8NNF2_9ACTN</name>
<reference evidence="2 3" key="1">
    <citation type="submission" date="2019-06" db="EMBL/GenBank/DDBJ databases">
        <title>Aeromicrobium sp. nov., isolated from a maize field.</title>
        <authorList>
            <person name="Lin S.-Y."/>
            <person name="Tsai C.-F."/>
            <person name="Young C.-C."/>
        </authorList>
    </citation>
    <scope>NUCLEOTIDE SEQUENCE [LARGE SCALE GENOMIC DNA]</scope>
    <source>
        <strain evidence="2 3">CC-CFT486</strain>
    </source>
</reference>
<dbReference type="AlphaFoldDB" id="A0A5C8NNF2"/>
<dbReference type="Pfam" id="PF00535">
    <property type="entry name" value="Glycos_transf_2"/>
    <property type="match status" value="1"/>
</dbReference>
<dbReference type="OrthoDB" id="9811884at2"/>
<dbReference type="SUPFAM" id="SSF53756">
    <property type="entry name" value="UDP-Glycosyltransferase/glycogen phosphorylase"/>
    <property type="match status" value="1"/>
</dbReference>
<dbReference type="Gene3D" id="3.90.550.10">
    <property type="entry name" value="Spore Coat Polysaccharide Biosynthesis Protein SpsA, Chain A"/>
    <property type="match status" value="1"/>
</dbReference>
<dbReference type="InterPro" id="IPR029044">
    <property type="entry name" value="Nucleotide-diphossugar_trans"/>
</dbReference>
<keyword evidence="2" id="KW-0808">Transferase</keyword>
<gene>
    <name evidence="2" type="ORF">FHP06_06410</name>
</gene>
<sequence length="707" mass="79364">MSLESPGVSVLVRTHEGAASILETLESLTGQTLEPDRFEILVVPNGPDDGTVELVRDFRDRHHESNIRIIWCPVTGVGPSTNVGMAAARREYVTIVDDDDTVSPSFLSSLLAVARPDTIAHAYLADVSPDEDFPDFDTYVNRSVTRASGRTVHPAEVRSALSFNTAKLVLTRHARAVRARENLRFGTDVVFWNTLANRFKLSVTVVPTSDHAIYYRHRRIGSYSRPAELSREMGISARLDTIEALWPIYSDPTQYGHRAARHAVQSAARGIGEFLHEHPDDHELAVDEIKDRRLEPFPWRSMNRDRARDLATCYAFLPSNNTSAIVGGRRVRAHGLAVDLITQDLSSRFEHDRAALDIVKPYVGNQHTVGGRPGERTWAPMAAYALEGIEKIAEWERAQGPYRSVYSRAMWPASHVLAALHKVRRPSTFWIAEFSDPLSHGLRSQPRRSGRGEDALTEELDLGLRQAGFKPPSGELLMPWIEHLAYVLADEILFTNEHQRSYMISHIDDEALRRRVLDQSVVTPHPTLPPEFYQRSDATLARKPDTVHVAYFGAFYVTRGLTEVVDAVRRLDASQRSRLEIHVYTKDPRDLGDQLKKHKLTGIIKPHPYVHYLDFLHLTTQFDCLIVNDARTLDTHEVNPYLPSKLSDYRGSGRPIWAVVEPGSILSRQDVEHMSELGDVEGALRVLTDLLGEGQAPTTSATTAAIR</sequence>
<dbReference type="InterPro" id="IPR001173">
    <property type="entry name" value="Glyco_trans_2-like"/>
</dbReference>
<dbReference type="RefSeq" id="WP_147684886.1">
    <property type="nucleotide sequence ID" value="NZ_VDUX01000002.1"/>
</dbReference>
<dbReference type="GO" id="GO:0016740">
    <property type="term" value="F:transferase activity"/>
    <property type="evidence" value="ECO:0007669"/>
    <property type="project" value="UniProtKB-KW"/>
</dbReference>
<protein>
    <submittedName>
        <fullName evidence="2">Glycosyltransferase</fullName>
    </submittedName>
</protein>
<proteinExistence type="predicted"/>
<dbReference type="EMBL" id="VDUX01000002">
    <property type="protein sequence ID" value="TXL62321.1"/>
    <property type="molecule type" value="Genomic_DNA"/>
</dbReference>
<organism evidence="2 3">
    <name type="scientific">Aeromicrobium terrae</name>
    <dbReference type="NCBI Taxonomy" id="2498846"/>
    <lineage>
        <taxon>Bacteria</taxon>
        <taxon>Bacillati</taxon>
        <taxon>Actinomycetota</taxon>
        <taxon>Actinomycetes</taxon>
        <taxon>Propionibacteriales</taxon>
        <taxon>Nocardioidaceae</taxon>
        <taxon>Aeromicrobium</taxon>
    </lineage>
</organism>
<dbReference type="PANTHER" id="PTHR43685:SF2">
    <property type="entry name" value="GLYCOSYLTRANSFERASE 2-LIKE DOMAIN-CONTAINING PROTEIN"/>
    <property type="match status" value="1"/>
</dbReference>
<evidence type="ECO:0000259" key="1">
    <source>
        <dbReference type="Pfam" id="PF00535"/>
    </source>
</evidence>
<evidence type="ECO:0000313" key="3">
    <source>
        <dbReference type="Proteomes" id="UP000321571"/>
    </source>
</evidence>
<comment type="caution">
    <text evidence="2">The sequence shown here is derived from an EMBL/GenBank/DDBJ whole genome shotgun (WGS) entry which is preliminary data.</text>
</comment>
<dbReference type="InterPro" id="IPR050834">
    <property type="entry name" value="Glycosyltransf_2"/>
</dbReference>
<dbReference type="CDD" id="cd00761">
    <property type="entry name" value="Glyco_tranf_GTA_type"/>
    <property type="match status" value="1"/>
</dbReference>
<dbReference type="PANTHER" id="PTHR43685">
    <property type="entry name" value="GLYCOSYLTRANSFERASE"/>
    <property type="match status" value="1"/>
</dbReference>